<feature type="region of interest" description="Disordered" evidence="1">
    <location>
        <begin position="361"/>
        <end position="400"/>
    </location>
</feature>
<comment type="caution">
    <text evidence="2">The sequence shown here is derived from an EMBL/GenBank/DDBJ whole genome shotgun (WGS) entry which is preliminary data.</text>
</comment>
<organism evidence="2">
    <name type="scientific">marine sediment metagenome</name>
    <dbReference type="NCBI Taxonomy" id="412755"/>
    <lineage>
        <taxon>unclassified sequences</taxon>
        <taxon>metagenomes</taxon>
        <taxon>ecological metagenomes</taxon>
    </lineage>
</organism>
<dbReference type="AlphaFoldDB" id="A0A0F9PQZ4"/>
<gene>
    <name evidence="2" type="ORF">LCGC14_1107280</name>
</gene>
<evidence type="ECO:0000256" key="1">
    <source>
        <dbReference type="SAM" id="MobiDB-lite"/>
    </source>
</evidence>
<name>A0A0F9PQZ4_9ZZZZ</name>
<accession>A0A0F9PQZ4</accession>
<reference evidence="2" key="1">
    <citation type="journal article" date="2015" name="Nature">
        <title>Complex archaea that bridge the gap between prokaryotes and eukaryotes.</title>
        <authorList>
            <person name="Spang A."/>
            <person name="Saw J.H."/>
            <person name="Jorgensen S.L."/>
            <person name="Zaremba-Niedzwiedzka K."/>
            <person name="Martijn J."/>
            <person name="Lind A.E."/>
            <person name="van Eijk R."/>
            <person name="Schleper C."/>
            <person name="Guy L."/>
            <person name="Ettema T.J."/>
        </authorList>
    </citation>
    <scope>NUCLEOTIDE SEQUENCE</scope>
</reference>
<evidence type="ECO:0008006" key="3">
    <source>
        <dbReference type="Google" id="ProtNLM"/>
    </source>
</evidence>
<evidence type="ECO:0000313" key="2">
    <source>
        <dbReference type="EMBL" id="KKN03486.1"/>
    </source>
</evidence>
<dbReference type="EMBL" id="LAZR01005028">
    <property type="protein sequence ID" value="KKN03486.1"/>
    <property type="molecule type" value="Genomic_DNA"/>
</dbReference>
<sequence length="400" mass="46108">MVIRIGILRRAKQWFTGLRQRASDWFHKETHKERLEELQAKSFKNPNHREKRAELDPIIYALVTRVANSITARPPIFLDKQGNEMDDLKEQWKKLLYSDLLNDVIQATRTHGYMVLETNVEGLDDDRNWLVHDSTDIQMIIFNKFKIEQYTVLPLIDEGEKVSLLNTVIQYDLFPKDVIHFYVGKFKLNRQGVSPIKPIWDNAVRYSEIIGAMSRYDSRIGNGMMVVSVDPMTYQGETSRLASAIESTNTKNFLILKHPQNSGMATTIDWEGSSTRVWWDIDLGEIMKLISGATGFNVRWFIGDPKGAQSSSKEDKIANYETLESIFEEYTSFIRKLLLMQEDGEALNESVADIQWDSGGVLDADDADEVNKSNEGEEESLEAEVREEQSEELRTRRIRD</sequence>
<protein>
    <recommendedName>
        <fullName evidence="3">Phage portal protein</fullName>
    </recommendedName>
</protein>
<feature type="compositionally biased region" description="Basic and acidic residues" evidence="1">
    <location>
        <begin position="383"/>
        <end position="400"/>
    </location>
</feature>
<proteinExistence type="predicted"/>